<keyword evidence="5" id="KW-1185">Reference proteome</keyword>
<dbReference type="EMBL" id="ML977321">
    <property type="protein sequence ID" value="KAF2116253.1"/>
    <property type="molecule type" value="Genomic_DNA"/>
</dbReference>
<keyword evidence="2" id="KW-1133">Transmembrane helix</keyword>
<dbReference type="GO" id="GO:0004366">
    <property type="term" value="F:glycerol-3-phosphate O-acyltransferase activity"/>
    <property type="evidence" value="ECO:0007669"/>
    <property type="project" value="TreeGrafter"/>
</dbReference>
<feature type="region of interest" description="Disordered" evidence="1">
    <location>
        <begin position="694"/>
        <end position="736"/>
    </location>
</feature>
<evidence type="ECO:0000256" key="2">
    <source>
        <dbReference type="SAM" id="Phobius"/>
    </source>
</evidence>
<feature type="domain" description="Phospholipid/glycerol acyltransferase" evidence="3">
    <location>
        <begin position="47"/>
        <end position="286"/>
    </location>
</feature>
<feature type="compositionally biased region" description="Polar residues" evidence="1">
    <location>
        <begin position="624"/>
        <end position="633"/>
    </location>
</feature>
<feature type="compositionally biased region" description="Polar residues" evidence="1">
    <location>
        <begin position="720"/>
        <end position="736"/>
    </location>
</feature>
<feature type="region of interest" description="Disordered" evidence="1">
    <location>
        <begin position="607"/>
        <end position="669"/>
    </location>
</feature>
<feature type="transmembrane region" description="Helical" evidence="2">
    <location>
        <begin position="484"/>
        <end position="507"/>
    </location>
</feature>
<accession>A0A6A5ZBG4</accession>
<dbReference type="GO" id="GO:0016287">
    <property type="term" value="F:glycerone-phosphate O-acyltransferase activity"/>
    <property type="evidence" value="ECO:0007669"/>
    <property type="project" value="TreeGrafter"/>
</dbReference>
<gene>
    <name evidence="4" type="ORF">BDV96DRAFT_491370</name>
</gene>
<reference evidence="4" key="1">
    <citation type="journal article" date="2020" name="Stud. Mycol.">
        <title>101 Dothideomycetes genomes: a test case for predicting lifestyles and emergence of pathogens.</title>
        <authorList>
            <person name="Haridas S."/>
            <person name="Albert R."/>
            <person name="Binder M."/>
            <person name="Bloem J."/>
            <person name="Labutti K."/>
            <person name="Salamov A."/>
            <person name="Andreopoulos B."/>
            <person name="Baker S."/>
            <person name="Barry K."/>
            <person name="Bills G."/>
            <person name="Bluhm B."/>
            <person name="Cannon C."/>
            <person name="Castanera R."/>
            <person name="Culley D."/>
            <person name="Daum C."/>
            <person name="Ezra D."/>
            <person name="Gonzalez J."/>
            <person name="Henrissat B."/>
            <person name="Kuo A."/>
            <person name="Liang C."/>
            <person name="Lipzen A."/>
            <person name="Lutzoni F."/>
            <person name="Magnuson J."/>
            <person name="Mondo S."/>
            <person name="Nolan M."/>
            <person name="Ohm R."/>
            <person name="Pangilinan J."/>
            <person name="Park H.-J."/>
            <person name="Ramirez L."/>
            <person name="Alfaro M."/>
            <person name="Sun H."/>
            <person name="Tritt A."/>
            <person name="Yoshinaga Y."/>
            <person name="Zwiers L.-H."/>
            <person name="Turgeon B."/>
            <person name="Goodwin S."/>
            <person name="Spatafora J."/>
            <person name="Crous P."/>
            <person name="Grigoriev I."/>
        </authorList>
    </citation>
    <scope>NUCLEOTIDE SEQUENCE</scope>
    <source>
        <strain evidence="4">CBS 627.86</strain>
    </source>
</reference>
<dbReference type="InterPro" id="IPR052744">
    <property type="entry name" value="GPAT/DAPAT"/>
</dbReference>
<evidence type="ECO:0000313" key="4">
    <source>
        <dbReference type="EMBL" id="KAF2116253.1"/>
    </source>
</evidence>
<evidence type="ECO:0000313" key="5">
    <source>
        <dbReference type="Proteomes" id="UP000799770"/>
    </source>
</evidence>
<protein>
    <recommendedName>
        <fullName evidence="3">Phospholipid/glycerol acyltransferase domain-containing protein</fullName>
    </recommendedName>
</protein>
<dbReference type="SMART" id="SM00563">
    <property type="entry name" value="PlsC"/>
    <property type="match status" value="1"/>
</dbReference>
<dbReference type="AlphaFoldDB" id="A0A6A5ZBG4"/>
<dbReference type="PANTHER" id="PTHR31605">
    <property type="entry name" value="GLYCEROL-3-PHOSPHATE O-ACYLTRANSFERASE 1"/>
    <property type="match status" value="1"/>
</dbReference>
<dbReference type="Proteomes" id="UP000799770">
    <property type="component" value="Unassembled WGS sequence"/>
</dbReference>
<keyword evidence="2" id="KW-0472">Membrane</keyword>
<evidence type="ECO:0000256" key="1">
    <source>
        <dbReference type="SAM" id="MobiDB-lite"/>
    </source>
</evidence>
<keyword evidence="2" id="KW-0812">Transmembrane</keyword>
<dbReference type="Pfam" id="PF01553">
    <property type="entry name" value="Acyltransferase"/>
    <property type="match status" value="1"/>
</dbReference>
<dbReference type="GO" id="GO:0008654">
    <property type="term" value="P:phospholipid biosynthetic process"/>
    <property type="evidence" value="ECO:0007669"/>
    <property type="project" value="TreeGrafter"/>
</dbReference>
<dbReference type="OrthoDB" id="2427554at2759"/>
<name>A0A6A5ZBG4_9PLEO</name>
<proteinExistence type="predicted"/>
<dbReference type="InterPro" id="IPR002123">
    <property type="entry name" value="Plipid/glycerol_acylTrfase"/>
</dbReference>
<feature type="transmembrane region" description="Helical" evidence="2">
    <location>
        <begin position="430"/>
        <end position="453"/>
    </location>
</feature>
<feature type="compositionally biased region" description="Polar residues" evidence="1">
    <location>
        <begin position="646"/>
        <end position="656"/>
    </location>
</feature>
<organism evidence="4 5">
    <name type="scientific">Lophiotrema nucula</name>
    <dbReference type="NCBI Taxonomy" id="690887"/>
    <lineage>
        <taxon>Eukaryota</taxon>
        <taxon>Fungi</taxon>
        <taxon>Dikarya</taxon>
        <taxon>Ascomycota</taxon>
        <taxon>Pezizomycotina</taxon>
        <taxon>Dothideomycetes</taxon>
        <taxon>Pleosporomycetidae</taxon>
        <taxon>Pleosporales</taxon>
        <taxon>Lophiotremataceae</taxon>
        <taxon>Lophiotrema</taxon>
    </lineage>
</organism>
<dbReference type="SUPFAM" id="SSF69593">
    <property type="entry name" value="Glycerol-3-phosphate (1)-acyltransferase"/>
    <property type="match status" value="1"/>
</dbReference>
<evidence type="ECO:0000259" key="3">
    <source>
        <dbReference type="SMART" id="SM00563"/>
    </source>
</evidence>
<dbReference type="PANTHER" id="PTHR31605:SF0">
    <property type="entry name" value="GLYCEROL-3-PHOSPHATE O-ACYLTRANSFERASE 1"/>
    <property type="match status" value="1"/>
</dbReference>
<sequence length="736" mass="81904">MAKKELGYMNNYVYDGFLWGFTVILDLFFREIHPRSSWKVPKQGPVIFVAAPHANQFVDPLILMRVAKKASDRRIHFLIAEKSMKRKFIGFMSGLTGVVPVGRAMDAMKVAQGKIYLPDPVNDPCLIRGDGTNFESREFQVGGTIYLPTVNGTSASAEIAEISGPEELKLKRPFKGGVPMQQLTGRDDMTESGQFIDGAVDKKGPAPGFEGSGFKVAPKLNQNDVYDAVHEALFRGGSIGIFPEGGSHDRTELLPLKAGIAIMALGAVEERHDLNLKIIPVGMNYFHAHKFRSRAVVEFGNPIDVPVDLAKQFKGEGRRDAIGTLLETVRQGLNAVTVQSPDYETLMLIQAVRRLYNPKGKKLPLPTVVELNRRLCQGYERYKHDPRIIDLKGQVMLYNKRLLALNVRDHQVELAKLNVFKALGLLIYRLFKLVALIVVVLPGLMLFGLVFIATKLISIRKAKQALAESSVKIEAKDVMATWKIMVAMAVAPLTYTLWIILFTYWYSQNGIQGYLPEGIPLKLLVLAQAVVFPAVTYGSLRFGEVGMDIFKSLGPLILVLVPGSNNELLKVRKRRVILSERVTEIINTLGPEMFEDFESKRIIKDYITHSPPRTPGGRPKDPSYPTSPTSETRPFSHIPRNESFKDLSNQDFFSTHPSTPKKSRSRTSSMGGFALKAFSTFDQKESLDEVSRKIRGAMRERGRRRSSGGDGWDAGSGASTPTSEFGESLQMTKKTK</sequence>